<sequence length="100" mass="10871">DDISANDIKQIDVMKDAASSAIYGARSANGVILITTKSGESGKPRVDARYQHSFYTVARKLPHVNAFESRLSMAASDLNNPSKTLEKFSARTDSVGMQYS</sequence>
<accession>A0AAW6MB67</accession>
<dbReference type="InterPro" id="IPR023997">
    <property type="entry name" value="TonB-dep_OMP_SusC/RagA_CS"/>
</dbReference>
<proteinExistence type="inferred from homology"/>
<comment type="subcellular location">
    <subcellularLocation>
        <location evidence="1">Cell outer membrane</location>
        <topology evidence="1">Multi-pass membrane protein</topology>
    </subcellularLocation>
</comment>
<keyword evidence="1" id="KW-1134">Transmembrane beta strand</keyword>
<dbReference type="PROSITE" id="PS52016">
    <property type="entry name" value="TONB_DEPENDENT_REC_3"/>
    <property type="match status" value="1"/>
</dbReference>
<keyword evidence="1" id="KW-0813">Transport</keyword>
<keyword evidence="1" id="KW-0812">Transmembrane</keyword>
<dbReference type="RefSeq" id="WP_275203091.1">
    <property type="nucleotide sequence ID" value="NZ_JARFID010000743.1"/>
</dbReference>
<keyword evidence="2" id="KW-0675">Receptor</keyword>
<keyword evidence="1" id="KW-0472">Membrane</keyword>
<reference evidence="2" key="1">
    <citation type="submission" date="2023-03" db="EMBL/GenBank/DDBJ databases">
        <title>DFI Biobank Strains.</title>
        <authorList>
            <person name="Mostad J."/>
            <person name="Paddock L."/>
            <person name="Medina S."/>
            <person name="Waligurski E."/>
            <person name="Barat B."/>
            <person name="Smith R."/>
            <person name="Burgo V."/>
            <person name="Metcalfe C."/>
            <person name="Woodson C."/>
            <person name="Sundararajan A."/>
            <person name="Ramaswamy R."/>
            <person name="Lin H."/>
            <person name="Pamer E.G."/>
        </authorList>
    </citation>
    <scope>NUCLEOTIDE SEQUENCE</scope>
    <source>
        <strain evidence="2">DFI.9.5</strain>
    </source>
</reference>
<dbReference type="NCBIfam" id="TIGR04057">
    <property type="entry name" value="SusC_RagA_signa"/>
    <property type="match status" value="1"/>
</dbReference>
<feature type="non-terminal residue" evidence="2">
    <location>
        <position position="1"/>
    </location>
</feature>
<feature type="non-terminal residue" evidence="2">
    <location>
        <position position="100"/>
    </location>
</feature>
<dbReference type="EMBL" id="JARFID010000743">
    <property type="protein sequence ID" value="MDE8698123.1"/>
    <property type="molecule type" value="Genomic_DNA"/>
</dbReference>
<dbReference type="Gene3D" id="2.170.130.10">
    <property type="entry name" value="TonB-dependent receptor, plug domain"/>
    <property type="match status" value="1"/>
</dbReference>
<evidence type="ECO:0000256" key="1">
    <source>
        <dbReference type="PROSITE-ProRule" id="PRU01360"/>
    </source>
</evidence>
<dbReference type="GO" id="GO:0009279">
    <property type="term" value="C:cell outer membrane"/>
    <property type="evidence" value="ECO:0007669"/>
    <property type="project" value="UniProtKB-SubCell"/>
</dbReference>
<keyword evidence="1" id="KW-0998">Cell outer membrane</keyword>
<comment type="similarity">
    <text evidence="1">Belongs to the TonB-dependent receptor family.</text>
</comment>
<dbReference type="Proteomes" id="UP001221924">
    <property type="component" value="Unassembled WGS sequence"/>
</dbReference>
<gene>
    <name evidence="2" type="ORF">PZH42_29500</name>
</gene>
<protein>
    <submittedName>
        <fullName evidence="2">TonB-dependent receptor plug domain-containing protein</fullName>
    </submittedName>
</protein>
<organism evidence="2 3">
    <name type="scientific">Bacteroides cellulosilyticus</name>
    <dbReference type="NCBI Taxonomy" id="246787"/>
    <lineage>
        <taxon>Bacteria</taxon>
        <taxon>Pseudomonadati</taxon>
        <taxon>Bacteroidota</taxon>
        <taxon>Bacteroidia</taxon>
        <taxon>Bacteroidales</taxon>
        <taxon>Bacteroidaceae</taxon>
        <taxon>Bacteroides</taxon>
    </lineage>
</organism>
<dbReference type="InterPro" id="IPR037066">
    <property type="entry name" value="Plug_dom_sf"/>
</dbReference>
<dbReference type="SUPFAM" id="SSF56935">
    <property type="entry name" value="Porins"/>
    <property type="match status" value="1"/>
</dbReference>
<evidence type="ECO:0000313" key="3">
    <source>
        <dbReference type="Proteomes" id="UP001221924"/>
    </source>
</evidence>
<dbReference type="InterPro" id="IPR039426">
    <property type="entry name" value="TonB-dep_rcpt-like"/>
</dbReference>
<evidence type="ECO:0000313" key="2">
    <source>
        <dbReference type="EMBL" id="MDE8698123.1"/>
    </source>
</evidence>
<comment type="caution">
    <text evidence="2">The sequence shown here is derived from an EMBL/GenBank/DDBJ whole genome shotgun (WGS) entry which is preliminary data.</text>
</comment>
<name>A0AAW6MB67_9BACE</name>
<dbReference type="AlphaFoldDB" id="A0AAW6MB67"/>